<dbReference type="Proteomes" id="UP000612055">
    <property type="component" value="Unassembled WGS sequence"/>
</dbReference>
<evidence type="ECO:0000313" key="6">
    <source>
        <dbReference type="EMBL" id="KAG2482609.1"/>
    </source>
</evidence>
<dbReference type="InterPro" id="IPR011545">
    <property type="entry name" value="DEAD/DEAH_box_helicase_dom"/>
</dbReference>
<reference evidence="6" key="1">
    <citation type="journal article" date="2020" name="bioRxiv">
        <title>Comparative genomics of Chlamydomonas.</title>
        <authorList>
            <person name="Craig R.J."/>
            <person name="Hasan A.R."/>
            <person name="Ness R.W."/>
            <person name="Keightley P.D."/>
        </authorList>
    </citation>
    <scope>NUCLEOTIDE SEQUENCE</scope>
    <source>
        <strain evidence="6">CCAP 11/70</strain>
    </source>
</reference>
<feature type="region of interest" description="Disordered" evidence="3">
    <location>
        <begin position="871"/>
        <end position="914"/>
    </location>
</feature>
<accession>A0A835XFU5</accession>
<dbReference type="PROSITE" id="PS51194">
    <property type="entry name" value="HELICASE_CTER"/>
    <property type="match status" value="1"/>
</dbReference>
<evidence type="ECO:0000259" key="4">
    <source>
        <dbReference type="PROSITE" id="PS51192"/>
    </source>
</evidence>
<evidence type="ECO:0000259" key="5">
    <source>
        <dbReference type="PROSITE" id="PS51194"/>
    </source>
</evidence>
<keyword evidence="7" id="KW-1185">Reference proteome</keyword>
<dbReference type="SMART" id="SM00487">
    <property type="entry name" value="DEXDc"/>
    <property type="match status" value="1"/>
</dbReference>
<name>A0A835XFU5_9CHLO</name>
<dbReference type="Gene3D" id="3.40.50.300">
    <property type="entry name" value="P-loop containing nucleotide triphosphate hydrolases"/>
    <property type="match status" value="2"/>
</dbReference>
<feature type="domain" description="Helicase ATP-binding" evidence="4">
    <location>
        <begin position="269"/>
        <end position="446"/>
    </location>
</feature>
<dbReference type="GO" id="GO:0003676">
    <property type="term" value="F:nucleic acid binding"/>
    <property type="evidence" value="ECO:0007669"/>
    <property type="project" value="InterPro"/>
</dbReference>
<dbReference type="SUPFAM" id="SSF52540">
    <property type="entry name" value="P-loop containing nucleoside triphosphate hydrolases"/>
    <property type="match status" value="1"/>
</dbReference>
<proteinExistence type="predicted"/>
<comment type="caution">
    <text evidence="6">The sequence shown here is derived from an EMBL/GenBank/DDBJ whole genome shotgun (WGS) entry which is preliminary data.</text>
</comment>
<sequence length="914" mass="97399">MASSPAPRAYVPPADDWEASVDALVPCGVLPALPALEALRQAVREAEGAPLLSAQPLLEAALACVAAQPAIPSDHHNMTALLLASAALEPLSQMRSTKAVLARLAADGSVNDEVDTDAGDAEELRQFQSQVSSAVLVDALVEALRSPDLVPEKVEGLRRDIDGLLRGEPPDFLPAVVRATLSRVRSADVLQANKSGRHALAGLFFQEAKRYKKKRGKAPILAQLPPLPPLRGYQRGVVGMVTVSWSLPLTPEALAGVQGAQGEEARLRAKAGGWDRNWFVRAPTGSGKTRMFIEVARAQAAFKPSLVVVVVLTVMLTVQHEASFQDANLPNTSISAHSGGSTGGASLTPAIWESKLKERAIGRSCVLTCTPVTLLQLLQSGAAQAEAIDLLVLDEAHHCHDEHPYAKVLEHVNRAPKAPRILAVSASPVSEVNQAELEARLASLLASLDARLEHVAEDDPEVAAVISRPAEVEFHMHLRPLDFALMASLRIYANDVAFELLDSLQHVQACGPDVAEELNWLRMNLADGAEGNDNALGKFLALGQDFARRYGCPNLLLTCHLLDVMRKCAALVEDGGFEGALPYLARKAAALCEAELAAAQGGGGVTAVAALELDEGDESDAGASSTEPALPGILAKLQEAAAAASLHAPQEATPAHPAAQASLPPAGNSCGDVTVPASSLIRKLLDAPDFRSALQSHSTLLQDCFASGQLLQAHTFPKFWTLLERLQRYKDDVAFRGIIFVRTRQAVYHVADMIRRCKQLGWLEPLELTGQKVASGRGLVAAGDRHSRGMSNAQAQLVLGLFKGSSGGAKVLIATSVAEEGLDITACNYVARYNAAATGIQRLQSKGRARTREPDVDYFVTMETIDAHLTEKSKKEERNMWEYNRRSGTADSSGADEAPEERTQEVPMGGVDSA</sequence>
<dbReference type="InterPro" id="IPR014001">
    <property type="entry name" value="Helicase_ATP-bd"/>
</dbReference>
<dbReference type="Pfam" id="PF00271">
    <property type="entry name" value="Helicase_C"/>
    <property type="match status" value="1"/>
</dbReference>
<feature type="region of interest" description="Disordered" evidence="3">
    <location>
        <begin position="646"/>
        <end position="667"/>
    </location>
</feature>
<evidence type="ECO:0000256" key="1">
    <source>
        <dbReference type="ARBA" id="ARBA00022741"/>
    </source>
</evidence>
<feature type="compositionally biased region" description="Basic and acidic residues" evidence="3">
    <location>
        <begin position="871"/>
        <end position="885"/>
    </location>
</feature>
<dbReference type="InterPro" id="IPR051363">
    <property type="entry name" value="RLR_Helicase"/>
</dbReference>
<dbReference type="InterPro" id="IPR001650">
    <property type="entry name" value="Helicase_C-like"/>
</dbReference>
<evidence type="ECO:0000256" key="3">
    <source>
        <dbReference type="SAM" id="MobiDB-lite"/>
    </source>
</evidence>
<keyword evidence="1" id="KW-0547">Nucleotide-binding</keyword>
<dbReference type="GO" id="GO:0005524">
    <property type="term" value="F:ATP binding"/>
    <property type="evidence" value="ECO:0007669"/>
    <property type="project" value="UniProtKB-KW"/>
</dbReference>
<evidence type="ECO:0000313" key="7">
    <source>
        <dbReference type="Proteomes" id="UP000612055"/>
    </source>
</evidence>
<dbReference type="OrthoDB" id="1469196at2759"/>
<dbReference type="AlphaFoldDB" id="A0A835XFU5"/>
<dbReference type="Pfam" id="PF00270">
    <property type="entry name" value="DEAD"/>
    <property type="match status" value="1"/>
</dbReference>
<dbReference type="InterPro" id="IPR027417">
    <property type="entry name" value="P-loop_NTPase"/>
</dbReference>
<organism evidence="6 7">
    <name type="scientific">Edaphochlamys debaryana</name>
    <dbReference type="NCBI Taxonomy" id="47281"/>
    <lineage>
        <taxon>Eukaryota</taxon>
        <taxon>Viridiplantae</taxon>
        <taxon>Chlorophyta</taxon>
        <taxon>core chlorophytes</taxon>
        <taxon>Chlorophyceae</taxon>
        <taxon>CS clade</taxon>
        <taxon>Chlamydomonadales</taxon>
        <taxon>Chlamydomonadales incertae sedis</taxon>
        <taxon>Edaphochlamys</taxon>
    </lineage>
</organism>
<protein>
    <submittedName>
        <fullName evidence="6">Uncharacterized protein</fullName>
    </submittedName>
</protein>
<gene>
    <name evidence="6" type="ORF">HYH03_018453</name>
</gene>
<dbReference type="PROSITE" id="PS51192">
    <property type="entry name" value="HELICASE_ATP_BIND_1"/>
    <property type="match status" value="1"/>
</dbReference>
<evidence type="ECO:0000256" key="2">
    <source>
        <dbReference type="ARBA" id="ARBA00022840"/>
    </source>
</evidence>
<dbReference type="SMART" id="SM00490">
    <property type="entry name" value="HELICc"/>
    <property type="match status" value="1"/>
</dbReference>
<feature type="domain" description="Helicase C-terminal" evidence="5">
    <location>
        <begin position="725"/>
        <end position="893"/>
    </location>
</feature>
<dbReference type="GO" id="GO:0005737">
    <property type="term" value="C:cytoplasm"/>
    <property type="evidence" value="ECO:0007669"/>
    <property type="project" value="TreeGrafter"/>
</dbReference>
<dbReference type="EMBL" id="JAEHOE010000211">
    <property type="protein sequence ID" value="KAG2482609.1"/>
    <property type="molecule type" value="Genomic_DNA"/>
</dbReference>
<dbReference type="PANTHER" id="PTHR14074">
    <property type="entry name" value="HELICASE WITH DEATH DOMAIN-RELATED"/>
    <property type="match status" value="1"/>
</dbReference>
<keyword evidence="2" id="KW-0067">ATP-binding</keyword>
<dbReference type="PANTHER" id="PTHR14074:SF16">
    <property type="entry name" value="ANTIVIRAL INNATE IMMUNE RESPONSE RECEPTOR RIG-I"/>
    <property type="match status" value="1"/>
</dbReference>